<dbReference type="InterPro" id="IPR029063">
    <property type="entry name" value="SAM-dependent_MTases_sf"/>
</dbReference>
<dbReference type="InterPro" id="IPR002826">
    <property type="entry name" value="MptE-like"/>
</dbReference>
<proteinExistence type="predicted"/>
<dbReference type="EMBL" id="JAATLK010000001">
    <property type="protein sequence ID" value="NIZ47338.1"/>
    <property type="molecule type" value="Genomic_DNA"/>
</dbReference>
<dbReference type="SUPFAM" id="SSF53335">
    <property type="entry name" value="S-adenosyl-L-methionine-dependent methyltransferases"/>
    <property type="match status" value="1"/>
</dbReference>
<dbReference type="Pfam" id="PF01973">
    <property type="entry name" value="MptE-like"/>
    <property type="match status" value="1"/>
</dbReference>
<evidence type="ECO:0000313" key="2">
    <source>
        <dbReference type="EMBL" id="NIZ47338.1"/>
    </source>
</evidence>
<sequence length="560" mass="65031">MHKQISKRFPFLQEKSPHYDHSLRVERSRNGEPTLFHNATALHSRYDPIREAERDIMHIPPDTDTILIAGFGLGYVTEAVIKAYPSMHIIIIEPNPSYFTLAEEYRNLDIITNHLRLTICYTQQTDVLIQQLFAWQSENPYWIELRPRTQLDPSFFDSFRTIFRQYQQRIQTNRLTLAQYSWLWWRNGIKNKEEWITMKPVSQLFHSCKDMPILVIAAGPSLSHHINDIQYLKERMLIICVETALRILLQHSIHPDIVVSIDSQYWNARHVDNLNLENIIYVLEGSVHPMLIRNIPQSMRYLMDPLTPIFQPLQAILPPLGSLRSGGSVSITAWDLALQMQPSSIWCLGFDFAYPHAATHAKGALFEEWLVASATRLNPVTMQQHHLIHQKGISIPNNYGTMIRSDTRMQLYQQWIEEALIREKVPSYNLSSLGAAIKGMPYKSIAEALELSIIRSNIDNIVQHMKQMPMPKTHFPSLISQFHMIKAEMEQSIVTIKNMLSHSDVHVFQQSIASSFTQFSILPYIRQWINPLKYSLDDVTFLEEKERLLIKLQALSTFLP</sequence>
<name>A0A968GFL2_9SPIO</name>
<dbReference type="PANTHER" id="PTHR41786:SF1">
    <property type="entry name" value="6-HYDROXYMETHYLPTERIN DIPHOSPHOKINASE MPTE-LIKE DOMAIN-CONTAINING PROTEIN"/>
    <property type="match status" value="1"/>
</dbReference>
<organism evidence="2 3">
    <name type="scientific">Entomospira nematocerorum</name>
    <dbReference type="NCBI Taxonomy" id="2719987"/>
    <lineage>
        <taxon>Bacteria</taxon>
        <taxon>Pseudomonadati</taxon>
        <taxon>Spirochaetota</taxon>
        <taxon>Spirochaetia</taxon>
        <taxon>Spirochaetales</taxon>
        <taxon>Spirochaetaceae</taxon>
        <taxon>Entomospira</taxon>
    </lineage>
</organism>
<protein>
    <submittedName>
        <fullName evidence="2">Motility associated factor glycosyltransferase family protein</fullName>
    </submittedName>
</protein>
<dbReference type="Proteomes" id="UP000752013">
    <property type="component" value="Unassembled WGS sequence"/>
</dbReference>
<dbReference type="RefSeq" id="WP_167703750.1">
    <property type="nucleotide sequence ID" value="NZ_CP118168.1"/>
</dbReference>
<dbReference type="AlphaFoldDB" id="A0A968GFL2"/>
<reference evidence="2" key="1">
    <citation type="submission" date="2020-03" db="EMBL/GenBank/DDBJ databases">
        <title>Spirochaetal bacteria isolated from arthropods constitute a novel genus Entomospira genus novum within the order Spirochaetales.</title>
        <authorList>
            <person name="Grana-Miraglia L."/>
            <person name="Sikutova S."/>
            <person name="Fingerle V."/>
            <person name="Sing A."/>
            <person name="Castillo-Ramirez S."/>
            <person name="Margos G."/>
            <person name="Rudolf I."/>
        </authorList>
    </citation>
    <scope>NUCLEOTIDE SEQUENCE</scope>
    <source>
        <strain evidence="2">BR208</strain>
    </source>
</reference>
<feature type="domain" description="6-hydroxymethylpterin diphosphokinase MptE-like" evidence="1">
    <location>
        <begin position="187"/>
        <end position="355"/>
    </location>
</feature>
<dbReference type="PANTHER" id="PTHR41786">
    <property type="entry name" value="MOTILITY ACCESSORY FACTOR MAF"/>
    <property type="match status" value="1"/>
</dbReference>
<keyword evidence="3" id="KW-1185">Reference proteome</keyword>
<comment type="caution">
    <text evidence="2">The sequence shown here is derived from an EMBL/GenBank/DDBJ whole genome shotgun (WGS) entry which is preliminary data.</text>
</comment>
<evidence type="ECO:0000259" key="1">
    <source>
        <dbReference type="Pfam" id="PF01973"/>
    </source>
</evidence>
<gene>
    <name evidence="2" type="ORF">HCT46_05360</name>
</gene>
<accession>A0A968GFL2</accession>
<evidence type="ECO:0000313" key="3">
    <source>
        <dbReference type="Proteomes" id="UP000752013"/>
    </source>
</evidence>